<evidence type="ECO:0000256" key="3">
    <source>
        <dbReference type="SAM" id="Phobius"/>
    </source>
</evidence>
<accession>A0ABR9A9C2</accession>
<dbReference type="InterPro" id="IPR000160">
    <property type="entry name" value="GGDEF_dom"/>
</dbReference>
<dbReference type="Pfam" id="PF00990">
    <property type="entry name" value="GGDEF"/>
    <property type="match status" value="1"/>
</dbReference>
<dbReference type="EMBL" id="JACYNP010000007">
    <property type="protein sequence ID" value="MBD8122632.1"/>
    <property type="molecule type" value="Genomic_DNA"/>
</dbReference>
<dbReference type="Gene3D" id="3.30.70.270">
    <property type="match status" value="1"/>
</dbReference>
<dbReference type="PANTHER" id="PTHR45138">
    <property type="entry name" value="REGULATORY COMPONENTS OF SENSORY TRANSDUCTION SYSTEM"/>
    <property type="match status" value="1"/>
</dbReference>
<evidence type="ECO:0000259" key="4">
    <source>
        <dbReference type="PROSITE" id="PS50887"/>
    </source>
</evidence>
<dbReference type="Gene3D" id="3.30.450.20">
    <property type="entry name" value="PAS domain"/>
    <property type="match status" value="2"/>
</dbReference>
<evidence type="ECO:0000313" key="5">
    <source>
        <dbReference type="EMBL" id="MBD8122632.1"/>
    </source>
</evidence>
<dbReference type="InterPro" id="IPR054327">
    <property type="entry name" value="His-kinase-like_sensor"/>
</dbReference>
<feature type="transmembrane region" description="Helical" evidence="3">
    <location>
        <begin position="310"/>
        <end position="330"/>
    </location>
</feature>
<reference evidence="5 6" key="1">
    <citation type="journal article" date="2020" name="FEMS Microbiol. Ecol.">
        <title>Temporal dynamics of bacterial communities during seed development and maturation.</title>
        <authorList>
            <person name="Chesneau G."/>
            <person name="Torres-Cortes G."/>
            <person name="Briand M."/>
            <person name="Darrasse A."/>
            <person name="Preveaux A."/>
            <person name="Marais C."/>
            <person name="Jacques M.A."/>
            <person name="Shade A."/>
            <person name="Barret M."/>
        </authorList>
    </citation>
    <scope>NUCLEOTIDE SEQUENCE [LARGE SCALE GENOMIC DNA]</scope>
    <source>
        <strain evidence="5 6">CFBP13723</strain>
    </source>
</reference>
<dbReference type="PROSITE" id="PS50887">
    <property type="entry name" value="GGDEF"/>
    <property type="match status" value="1"/>
</dbReference>
<keyword evidence="3" id="KW-0472">Membrane</keyword>
<dbReference type="CDD" id="cd01949">
    <property type="entry name" value="GGDEF"/>
    <property type="match status" value="1"/>
</dbReference>
<dbReference type="PANTHER" id="PTHR45138:SF9">
    <property type="entry name" value="DIGUANYLATE CYCLASE DGCM-RELATED"/>
    <property type="match status" value="1"/>
</dbReference>
<sequence length="527" mass="58739">MPGGEHHQPAPGAFDLLDLGPGRNTTVFRLTLAFMILVLVTFISVEGWRAWRDYRHAYDFARDSVTNLARATAQHAEDAIRQVDILTYTLGERVEGDGLATIDVPRIHAMMVQQSRIMPQLHGLFIYGADGRWIVTDKDVTPDTANNADREYFNYHRTHTDHRVRIGNVVKSRSTDELIIPVSRRLNNPDGSFAGVLLGTIKLSYFMDYYGDFKIDDRGALVLAMRNGTILVRRPFVDSVVGQSLADSEVFKNYLPYANEGVAEVKAVVDGTHRLYGFRALSSYPLVVEAGLSRESFVGPWRHDLLKSGLVLLLLVAVFIGFAFIVLSQLRSRMAMESEIRLAHQAVKDMALTDSLTGLGNRRRLDMALQSEIGRAKRQRYPLALIMLDIDYFKRFNDRYGHAAGDDCLRQVAQAINGVLRRPADLAVRYGGEEFTVLLPDTDIRGAGRLAENILQAIRGLALEHADHPEQFVTASAGVTVRSPALEDTTPAGMIKAADAYLYFAKNNGRNRWYADKDVQASADGKV</sequence>
<proteinExistence type="predicted"/>
<protein>
    <recommendedName>
        <fullName evidence="1">diguanylate cyclase</fullName>
        <ecNumber evidence="1">2.7.7.65</ecNumber>
    </recommendedName>
</protein>
<dbReference type="CDD" id="cd12915">
    <property type="entry name" value="PDC2_DGC_like"/>
    <property type="match status" value="1"/>
</dbReference>
<organism evidence="5 6">
    <name type="scientific">Pseudomonas lutea</name>
    <dbReference type="NCBI Taxonomy" id="243924"/>
    <lineage>
        <taxon>Bacteria</taxon>
        <taxon>Pseudomonadati</taxon>
        <taxon>Pseudomonadota</taxon>
        <taxon>Gammaproteobacteria</taxon>
        <taxon>Pseudomonadales</taxon>
        <taxon>Pseudomonadaceae</taxon>
        <taxon>Pseudomonas</taxon>
    </lineage>
</organism>
<dbReference type="NCBIfam" id="TIGR00254">
    <property type="entry name" value="GGDEF"/>
    <property type="match status" value="1"/>
</dbReference>
<dbReference type="RefSeq" id="WP_191944789.1">
    <property type="nucleotide sequence ID" value="NZ_JACYNP010000007.1"/>
</dbReference>
<feature type="transmembrane region" description="Helical" evidence="3">
    <location>
        <begin position="26"/>
        <end position="45"/>
    </location>
</feature>
<dbReference type="SMART" id="SM00267">
    <property type="entry name" value="GGDEF"/>
    <property type="match status" value="1"/>
</dbReference>
<dbReference type="Pfam" id="PF22588">
    <property type="entry name" value="dCache_1_like"/>
    <property type="match status" value="1"/>
</dbReference>
<dbReference type="InterPro" id="IPR029787">
    <property type="entry name" value="Nucleotide_cyclase"/>
</dbReference>
<dbReference type="EC" id="2.7.7.65" evidence="1"/>
<dbReference type="SUPFAM" id="SSF55073">
    <property type="entry name" value="Nucleotide cyclase"/>
    <property type="match status" value="1"/>
</dbReference>
<evidence type="ECO:0000256" key="2">
    <source>
        <dbReference type="ARBA" id="ARBA00034247"/>
    </source>
</evidence>
<comment type="caution">
    <text evidence="5">The sequence shown here is derived from an EMBL/GenBank/DDBJ whole genome shotgun (WGS) entry which is preliminary data.</text>
</comment>
<dbReference type="Proteomes" id="UP000625247">
    <property type="component" value="Unassembled WGS sequence"/>
</dbReference>
<feature type="domain" description="GGDEF" evidence="4">
    <location>
        <begin position="381"/>
        <end position="518"/>
    </location>
</feature>
<dbReference type="InterPro" id="IPR043128">
    <property type="entry name" value="Rev_trsase/Diguanyl_cyclase"/>
</dbReference>
<name>A0ABR9A9C2_9PSED</name>
<dbReference type="InterPro" id="IPR050469">
    <property type="entry name" value="Diguanylate_Cyclase"/>
</dbReference>
<evidence type="ECO:0000256" key="1">
    <source>
        <dbReference type="ARBA" id="ARBA00012528"/>
    </source>
</evidence>
<evidence type="ECO:0000313" key="6">
    <source>
        <dbReference type="Proteomes" id="UP000625247"/>
    </source>
</evidence>
<keyword evidence="3" id="KW-0812">Transmembrane</keyword>
<keyword evidence="6" id="KW-1185">Reference proteome</keyword>
<comment type="catalytic activity">
    <reaction evidence="2">
        <text>2 GTP = 3',3'-c-di-GMP + 2 diphosphate</text>
        <dbReference type="Rhea" id="RHEA:24898"/>
        <dbReference type="ChEBI" id="CHEBI:33019"/>
        <dbReference type="ChEBI" id="CHEBI:37565"/>
        <dbReference type="ChEBI" id="CHEBI:58805"/>
        <dbReference type="EC" id="2.7.7.65"/>
    </reaction>
</comment>
<gene>
    <name evidence="5" type="ORF">IFT62_15520</name>
</gene>
<keyword evidence="3" id="KW-1133">Transmembrane helix</keyword>
<dbReference type="CDD" id="cd12914">
    <property type="entry name" value="PDC1_DGC_like"/>
    <property type="match status" value="1"/>
</dbReference>